<accession>F9RQN6</accession>
<evidence type="ECO:0000313" key="2">
    <source>
        <dbReference type="Proteomes" id="UP000004349"/>
    </source>
</evidence>
<dbReference type="EMBL" id="AFWE01000170">
    <property type="protein sequence ID" value="EGU33967.1"/>
    <property type="molecule type" value="Genomic_DNA"/>
</dbReference>
<proteinExistence type="predicted"/>
<comment type="caution">
    <text evidence="1">The sequence shown here is derived from an EMBL/GenBank/DDBJ whole genome shotgun (WGS) entry which is preliminary data.</text>
</comment>
<name>F9RQN6_9VIBR</name>
<dbReference type="RefSeq" id="WP_005596768.1">
    <property type="nucleotide sequence ID" value="NZ_AFWE01000170.1"/>
</dbReference>
<organism evidence="1 2">
    <name type="scientific">Vibrio scophthalmi LMG 19158</name>
    <dbReference type="NCBI Taxonomy" id="870967"/>
    <lineage>
        <taxon>Bacteria</taxon>
        <taxon>Pseudomonadati</taxon>
        <taxon>Pseudomonadota</taxon>
        <taxon>Gammaproteobacteria</taxon>
        <taxon>Vibrionales</taxon>
        <taxon>Vibrionaceae</taxon>
        <taxon>Vibrio</taxon>
    </lineage>
</organism>
<gene>
    <name evidence="1" type="ORF">VIS19158_10939</name>
</gene>
<sequence length="196" mass="22666">MQYALMKFDDDTFDPLIDANELHALHQGLLSITNNEPTKENEKGLERVIVYGTYMPQPDLKFQRGEIRRQLLDGVGKWLAYINDLEIQYLQIEEIEPFFDVTIMSSCGHCPKPHATANIAFAALVKLPKGFEFHATHARSAFERWSHMDILSNVLNRDGLFALIAPEKRFSKALTAQNWRKRIDQPRAIKLAQKWR</sequence>
<dbReference type="AlphaFoldDB" id="F9RQN6"/>
<protein>
    <submittedName>
        <fullName evidence="1">Uncharacterized protein</fullName>
    </submittedName>
</protein>
<evidence type="ECO:0000313" key="1">
    <source>
        <dbReference type="EMBL" id="EGU33967.1"/>
    </source>
</evidence>
<dbReference type="Proteomes" id="UP000004349">
    <property type="component" value="Unassembled WGS sequence"/>
</dbReference>
<reference evidence="1 2" key="1">
    <citation type="journal article" date="2012" name="Int. J. Syst. Evol. Microbiol.">
        <title>Vibrio caribbeanicus sp. nov., isolated from the marine sponge Scleritoderma cyanea.</title>
        <authorList>
            <person name="Hoffmann M."/>
            <person name="Monday S.R."/>
            <person name="Allard M.W."/>
            <person name="Strain E.A."/>
            <person name="Whittaker P."/>
            <person name="Naum M."/>
            <person name="McCarthy P.J."/>
            <person name="Lopez J.V."/>
            <person name="Fischer M."/>
            <person name="Brown E.W."/>
        </authorList>
    </citation>
    <scope>NUCLEOTIDE SEQUENCE [LARGE SCALE GENOMIC DNA]</scope>
    <source>
        <strain evidence="1 2">LMG 19158</strain>
    </source>
</reference>
<dbReference type="eggNOG" id="ENOG5034440">
    <property type="taxonomic scope" value="Bacteria"/>
</dbReference>